<dbReference type="AlphaFoldDB" id="A0A2S4HJ46"/>
<reference evidence="2" key="1">
    <citation type="submission" date="2018-01" db="EMBL/GenBank/DDBJ databases">
        <authorList>
            <person name="Yu X.-D."/>
        </authorList>
    </citation>
    <scope>NUCLEOTIDE SEQUENCE</scope>
    <source>
        <strain evidence="2">ZX-21</strain>
    </source>
</reference>
<gene>
    <name evidence="2" type="ORF">C0068_03980</name>
</gene>
<dbReference type="SUPFAM" id="SSF53335">
    <property type="entry name" value="S-adenosyl-L-methionine-dependent methyltransferases"/>
    <property type="match status" value="1"/>
</dbReference>
<feature type="domain" description="Methyltransferase FkbM" evidence="1">
    <location>
        <begin position="91"/>
        <end position="251"/>
    </location>
</feature>
<accession>A0A2S4HJ46</accession>
<evidence type="ECO:0000313" key="3">
    <source>
        <dbReference type="Proteomes" id="UP000237222"/>
    </source>
</evidence>
<dbReference type="Proteomes" id="UP000237222">
    <property type="component" value="Unassembled WGS sequence"/>
</dbReference>
<dbReference type="InterPro" id="IPR052514">
    <property type="entry name" value="SAM-dependent_MTase"/>
</dbReference>
<evidence type="ECO:0000313" key="2">
    <source>
        <dbReference type="EMBL" id="POP54006.1"/>
    </source>
</evidence>
<dbReference type="InterPro" id="IPR006342">
    <property type="entry name" value="FkbM_mtfrase"/>
</dbReference>
<dbReference type="EMBL" id="PQGG01000009">
    <property type="protein sequence ID" value="POP54006.1"/>
    <property type="molecule type" value="Genomic_DNA"/>
</dbReference>
<dbReference type="GO" id="GO:0008168">
    <property type="term" value="F:methyltransferase activity"/>
    <property type="evidence" value="ECO:0007669"/>
    <property type="project" value="UniProtKB-KW"/>
</dbReference>
<organism evidence="2 3">
    <name type="scientific">Zhongshania marina</name>
    <dbReference type="NCBI Taxonomy" id="2304603"/>
    <lineage>
        <taxon>Bacteria</taxon>
        <taxon>Pseudomonadati</taxon>
        <taxon>Pseudomonadota</taxon>
        <taxon>Gammaproteobacteria</taxon>
        <taxon>Cellvibrionales</taxon>
        <taxon>Spongiibacteraceae</taxon>
        <taxon>Zhongshania</taxon>
    </lineage>
</organism>
<name>A0A2S4HJ46_9GAMM</name>
<keyword evidence="2" id="KW-0808">Transferase</keyword>
<dbReference type="NCBIfam" id="TIGR01444">
    <property type="entry name" value="fkbM_fam"/>
    <property type="match status" value="1"/>
</dbReference>
<proteinExistence type="predicted"/>
<protein>
    <submittedName>
        <fullName evidence="2">FkbM family methyltransferase</fullName>
    </submittedName>
</protein>
<dbReference type="GO" id="GO:0032259">
    <property type="term" value="P:methylation"/>
    <property type="evidence" value="ECO:0007669"/>
    <property type="project" value="UniProtKB-KW"/>
</dbReference>
<keyword evidence="2" id="KW-0489">Methyltransferase</keyword>
<dbReference type="Pfam" id="PF05050">
    <property type="entry name" value="Methyltransf_21"/>
    <property type="match status" value="1"/>
</dbReference>
<dbReference type="Gene3D" id="3.40.50.150">
    <property type="entry name" value="Vaccinia Virus protein VP39"/>
    <property type="match status" value="1"/>
</dbReference>
<dbReference type="PANTHER" id="PTHR34203">
    <property type="entry name" value="METHYLTRANSFERASE, FKBM FAMILY PROTEIN"/>
    <property type="match status" value="1"/>
</dbReference>
<sequence>MKIGRKQTCNTIGLITRTSLRQRDMVQIKENSASAQTVELNIAGLPQRLKMRVHGSSDTIISEKLRIEQCWEPYETQLLIKHFKSGGVFVDVGANIGYYTLLASDIAGSSGRVLAYEPDVNNFELLQENVRLNELNNVTLHPVAISDRDEVGNLFLSSDNFGDHRIYADSGERASYPIQLVHGDQHLEAQTQRIDFLKIDTQGAEFYVVNGLRKLIAANSAHLCIILEFCPYGIRHSGADAHQLIELLESFDMQYHIIDHIEHQLIPAQAQHLSDWVAELDNEPENEGFINLLVTPRGYAV</sequence>
<dbReference type="PANTHER" id="PTHR34203:SF15">
    <property type="entry name" value="SLL1173 PROTEIN"/>
    <property type="match status" value="1"/>
</dbReference>
<dbReference type="InterPro" id="IPR029063">
    <property type="entry name" value="SAM-dependent_MTases_sf"/>
</dbReference>
<evidence type="ECO:0000259" key="1">
    <source>
        <dbReference type="Pfam" id="PF05050"/>
    </source>
</evidence>
<comment type="caution">
    <text evidence="2">The sequence shown here is derived from an EMBL/GenBank/DDBJ whole genome shotgun (WGS) entry which is preliminary data.</text>
</comment>